<dbReference type="InterPro" id="IPR001356">
    <property type="entry name" value="HD"/>
</dbReference>
<evidence type="ECO:0000259" key="8">
    <source>
        <dbReference type="PROSITE" id="PS50071"/>
    </source>
</evidence>
<dbReference type="GO" id="GO:0005634">
    <property type="term" value="C:nucleus"/>
    <property type="evidence" value="ECO:0007669"/>
    <property type="project" value="UniProtKB-SubCell"/>
</dbReference>
<reference evidence="9" key="1">
    <citation type="submission" date="2023-06" db="EMBL/GenBank/DDBJ databases">
        <authorList>
            <person name="Delattre M."/>
        </authorList>
    </citation>
    <scope>NUCLEOTIDE SEQUENCE</scope>
    <source>
        <strain evidence="9">AF72</strain>
    </source>
</reference>
<dbReference type="PANTHER" id="PTHR24329">
    <property type="entry name" value="HOMEOBOX PROTEIN ARISTALESS"/>
    <property type="match status" value="1"/>
</dbReference>
<evidence type="ECO:0000256" key="3">
    <source>
        <dbReference type="ARBA" id="ARBA00023155"/>
    </source>
</evidence>
<evidence type="ECO:0000313" key="9">
    <source>
        <dbReference type="EMBL" id="CAJ0573478.1"/>
    </source>
</evidence>
<dbReference type="SMART" id="SM00389">
    <property type="entry name" value="HOX"/>
    <property type="match status" value="1"/>
</dbReference>
<feature type="DNA-binding region" description="Homeobox" evidence="5">
    <location>
        <begin position="149"/>
        <end position="208"/>
    </location>
</feature>
<feature type="region of interest" description="Disordered" evidence="7">
    <location>
        <begin position="335"/>
        <end position="355"/>
    </location>
</feature>
<name>A0AA36G059_9BILA</name>
<evidence type="ECO:0000256" key="5">
    <source>
        <dbReference type="PROSITE-ProRule" id="PRU00108"/>
    </source>
</evidence>
<dbReference type="Gene3D" id="1.10.10.60">
    <property type="entry name" value="Homeodomain-like"/>
    <property type="match status" value="1"/>
</dbReference>
<dbReference type="InterPro" id="IPR017970">
    <property type="entry name" value="Homeobox_CS"/>
</dbReference>
<evidence type="ECO:0000313" key="10">
    <source>
        <dbReference type="Proteomes" id="UP001177023"/>
    </source>
</evidence>
<feature type="region of interest" description="Disordered" evidence="7">
    <location>
        <begin position="91"/>
        <end position="152"/>
    </location>
</feature>
<evidence type="ECO:0000256" key="7">
    <source>
        <dbReference type="SAM" id="MobiDB-lite"/>
    </source>
</evidence>
<dbReference type="InterPro" id="IPR009057">
    <property type="entry name" value="Homeodomain-like_sf"/>
</dbReference>
<accession>A0AA36G059</accession>
<dbReference type="FunFam" id="1.10.10.60:FF:000291">
    <property type="entry name" value="ALX homeobox protein 1"/>
    <property type="match status" value="1"/>
</dbReference>
<dbReference type="GO" id="GO:0000977">
    <property type="term" value="F:RNA polymerase II transcription regulatory region sequence-specific DNA binding"/>
    <property type="evidence" value="ECO:0007669"/>
    <property type="project" value="TreeGrafter"/>
</dbReference>
<protein>
    <recommendedName>
        <fullName evidence="8">Homeobox domain-containing protein</fullName>
    </recommendedName>
</protein>
<keyword evidence="10" id="KW-1185">Reference proteome</keyword>
<dbReference type="GO" id="GO:0000981">
    <property type="term" value="F:DNA-binding transcription factor activity, RNA polymerase II-specific"/>
    <property type="evidence" value="ECO:0007669"/>
    <property type="project" value="InterPro"/>
</dbReference>
<feature type="domain" description="Homeobox" evidence="8">
    <location>
        <begin position="147"/>
        <end position="207"/>
    </location>
</feature>
<keyword evidence="4 5" id="KW-0539">Nucleus</keyword>
<dbReference type="AlphaFoldDB" id="A0AA36G059"/>
<evidence type="ECO:0000256" key="2">
    <source>
        <dbReference type="ARBA" id="ARBA00023125"/>
    </source>
</evidence>
<gene>
    <name evidence="9" type="ORF">MSPICULIGERA_LOCUS11836</name>
</gene>
<evidence type="ECO:0000256" key="4">
    <source>
        <dbReference type="ARBA" id="ARBA00023242"/>
    </source>
</evidence>
<keyword evidence="2 5" id="KW-0238">DNA-binding</keyword>
<feature type="region of interest" description="Disordered" evidence="7">
    <location>
        <begin position="207"/>
        <end position="274"/>
    </location>
</feature>
<feature type="compositionally biased region" description="Basic and acidic residues" evidence="7">
    <location>
        <begin position="14"/>
        <end position="26"/>
    </location>
</feature>
<evidence type="ECO:0000256" key="6">
    <source>
        <dbReference type="RuleBase" id="RU000682"/>
    </source>
</evidence>
<evidence type="ECO:0000256" key="1">
    <source>
        <dbReference type="ARBA" id="ARBA00004123"/>
    </source>
</evidence>
<organism evidence="9 10">
    <name type="scientific">Mesorhabditis spiculigera</name>
    <dbReference type="NCBI Taxonomy" id="96644"/>
    <lineage>
        <taxon>Eukaryota</taxon>
        <taxon>Metazoa</taxon>
        <taxon>Ecdysozoa</taxon>
        <taxon>Nematoda</taxon>
        <taxon>Chromadorea</taxon>
        <taxon>Rhabditida</taxon>
        <taxon>Rhabditina</taxon>
        <taxon>Rhabditomorpha</taxon>
        <taxon>Rhabditoidea</taxon>
        <taxon>Rhabditidae</taxon>
        <taxon>Mesorhabditinae</taxon>
        <taxon>Mesorhabditis</taxon>
    </lineage>
</organism>
<comment type="caution">
    <text evidence="9">The sequence shown here is derived from an EMBL/GenBank/DDBJ whole genome shotgun (WGS) entry which is preliminary data.</text>
</comment>
<dbReference type="PANTHER" id="PTHR24329:SF543">
    <property type="entry name" value="FI01017P-RELATED"/>
    <property type="match status" value="1"/>
</dbReference>
<sequence length="400" mass="43818">MPDANQPLEDEDREERKKDDSEDNKPELTLPMMMNIQQLLFKNLQHSEFLMHQQKLAQAQFQLQIGPPLFPMTRPHAPHPFSIANLTSNLRPEEPTANEQPKEEAAEVVPVPLGLHEPRPGMSDAVRGDTLDGSPDGSASPDENGKRKQRRYRTTFSAYQLDELEKVFGRTHYPDVFTREELAARVNLTEARVQVWFQNRRAKFRKQERTSHHPYAHPGAGGPFGAANPSFAENRCSPSSRAAWPRRSSAVAHPPPRTEGPSPTSPAPPSLLPNLPLPLVSTTTAADMNPLRNLLMAGGLPGMPGPAAMIYMQQMAEALKSLGVPSSLGMMFPGLPQPRLSTESPESPKSPPSLVIPDLAAILAKANEAAMSAPAAQTSPRPPQSPAVKEESDEPQDNLQ</sequence>
<feature type="compositionally biased region" description="Low complexity" evidence="7">
    <location>
        <begin position="237"/>
        <end position="250"/>
    </location>
</feature>
<dbReference type="PROSITE" id="PS00027">
    <property type="entry name" value="HOMEOBOX_1"/>
    <property type="match status" value="1"/>
</dbReference>
<feature type="region of interest" description="Disordered" evidence="7">
    <location>
        <begin position="367"/>
        <end position="400"/>
    </location>
</feature>
<dbReference type="InterPro" id="IPR050649">
    <property type="entry name" value="Paired_Homeobox_TFs"/>
</dbReference>
<dbReference type="Pfam" id="PF00046">
    <property type="entry name" value="Homeodomain"/>
    <property type="match status" value="1"/>
</dbReference>
<feature type="compositionally biased region" description="Acidic residues" evidence="7">
    <location>
        <begin position="391"/>
        <end position="400"/>
    </location>
</feature>
<dbReference type="PROSITE" id="PS50071">
    <property type="entry name" value="HOMEOBOX_2"/>
    <property type="match status" value="1"/>
</dbReference>
<comment type="subcellular location">
    <subcellularLocation>
        <location evidence="1 5 6">Nucleus</location>
    </subcellularLocation>
</comment>
<feature type="non-terminal residue" evidence="9">
    <location>
        <position position="1"/>
    </location>
</feature>
<dbReference type="Proteomes" id="UP001177023">
    <property type="component" value="Unassembled WGS sequence"/>
</dbReference>
<keyword evidence="3 5" id="KW-0371">Homeobox</keyword>
<proteinExistence type="predicted"/>
<dbReference type="EMBL" id="CATQJA010002619">
    <property type="protein sequence ID" value="CAJ0573478.1"/>
    <property type="molecule type" value="Genomic_DNA"/>
</dbReference>
<dbReference type="SUPFAM" id="SSF46689">
    <property type="entry name" value="Homeodomain-like"/>
    <property type="match status" value="1"/>
</dbReference>
<feature type="compositionally biased region" description="Pro residues" evidence="7">
    <location>
        <begin position="253"/>
        <end position="271"/>
    </location>
</feature>
<dbReference type="CDD" id="cd00086">
    <property type="entry name" value="homeodomain"/>
    <property type="match status" value="1"/>
</dbReference>
<feature type="region of interest" description="Disordered" evidence="7">
    <location>
        <begin position="1"/>
        <end position="28"/>
    </location>
</feature>